<name>A0AAN9GHT0_9CAEN</name>
<evidence type="ECO:0000313" key="1">
    <source>
        <dbReference type="EMBL" id="KAK7108394.1"/>
    </source>
</evidence>
<comment type="caution">
    <text evidence="1">The sequence shown here is derived from an EMBL/GenBank/DDBJ whole genome shotgun (WGS) entry which is preliminary data.</text>
</comment>
<evidence type="ECO:0000313" key="2">
    <source>
        <dbReference type="Proteomes" id="UP001374579"/>
    </source>
</evidence>
<dbReference type="EMBL" id="JBAMIC010000004">
    <property type="protein sequence ID" value="KAK7108394.1"/>
    <property type="molecule type" value="Genomic_DNA"/>
</dbReference>
<protein>
    <submittedName>
        <fullName evidence="1">Uncharacterized protein</fullName>
    </submittedName>
</protein>
<organism evidence="1 2">
    <name type="scientific">Littorina saxatilis</name>
    <dbReference type="NCBI Taxonomy" id="31220"/>
    <lineage>
        <taxon>Eukaryota</taxon>
        <taxon>Metazoa</taxon>
        <taxon>Spiralia</taxon>
        <taxon>Lophotrochozoa</taxon>
        <taxon>Mollusca</taxon>
        <taxon>Gastropoda</taxon>
        <taxon>Caenogastropoda</taxon>
        <taxon>Littorinimorpha</taxon>
        <taxon>Littorinoidea</taxon>
        <taxon>Littorinidae</taxon>
        <taxon>Littorina</taxon>
    </lineage>
</organism>
<dbReference type="AlphaFoldDB" id="A0AAN9GHT0"/>
<accession>A0AAN9GHT0</accession>
<sequence length="115" mass="13255">MDGKHRARFDEKMKNEQFSKYTLTSADDYRYVVNVLSGDGDRNNRNVKFDLVEVAGMKKVIKTRKTQQKTPRYIVTQNELFDVLLEAHVNTGHGGEKKTKTILQDKYANISGKMI</sequence>
<dbReference type="Proteomes" id="UP001374579">
    <property type="component" value="Unassembled WGS sequence"/>
</dbReference>
<proteinExistence type="predicted"/>
<gene>
    <name evidence="1" type="ORF">V1264_016140</name>
</gene>
<keyword evidence="2" id="KW-1185">Reference proteome</keyword>
<reference evidence="1 2" key="1">
    <citation type="submission" date="2024-02" db="EMBL/GenBank/DDBJ databases">
        <title>Chromosome-scale genome assembly of the rough periwinkle Littorina saxatilis.</title>
        <authorList>
            <person name="De Jode A."/>
            <person name="Faria R."/>
            <person name="Formenti G."/>
            <person name="Sims Y."/>
            <person name="Smith T.P."/>
            <person name="Tracey A."/>
            <person name="Wood J.M.D."/>
            <person name="Zagrodzka Z.B."/>
            <person name="Johannesson K."/>
            <person name="Butlin R.K."/>
            <person name="Leder E.H."/>
        </authorList>
    </citation>
    <scope>NUCLEOTIDE SEQUENCE [LARGE SCALE GENOMIC DNA]</scope>
    <source>
        <strain evidence="1">Snail1</strain>
        <tissue evidence="1">Muscle</tissue>
    </source>
</reference>